<reference evidence="2 3" key="1">
    <citation type="submission" date="2019-02" db="EMBL/GenBank/DDBJ databases">
        <title>Deep-cultivation of Planctomycetes and their phenomic and genomic characterization uncovers novel biology.</title>
        <authorList>
            <person name="Wiegand S."/>
            <person name="Jogler M."/>
            <person name="Boedeker C."/>
            <person name="Pinto D."/>
            <person name="Vollmers J."/>
            <person name="Rivas-Marin E."/>
            <person name="Kohn T."/>
            <person name="Peeters S.H."/>
            <person name="Heuer A."/>
            <person name="Rast P."/>
            <person name="Oberbeckmann S."/>
            <person name="Bunk B."/>
            <person name="Jeske O."/>
            <person name="Meyerdierks A."/>
            <person name="Storesund J.E."/>
            <person name="Kallscheuer N."/>
            <person name="Luecker S."/>
            <person name="Lage O.M."/>
            <person name="Pohl T."/>
            <person name="Merkel B.J."/>
            <person name="Hornburger P."/>
            <person name="Mueller R.-W."/>
            <person name="Bruemmer F."/>
            <person name="Labrenz M."/>
            <person name="Spormann A.M."/>
            <person name="Op den Camp H."/>
            <person name="Overmann J."/>
            <person name="Amann R."/>
            <person name="Jetten M.S.M."/>
            <person name="Mascher T."/>
            <person name="Medema M.H."/>
            <person name="Devos D.P."/>
            <person name="Kaster A.-K."/>
            <person name="Ovreas L."/>
            <person name="Rohde M."/>
            <person name="Galperin M.Y."/>
            <person name="Jogler C."/>
        </authorList>
    </citation>
    <scope>NUCLEOTIDE SEQUENCE [LARGE SCALE GENOMIC DNA]</scope>
    <source>
        <strain evidence="2 3">ETA_A1</strain>
    </source>
</reference>
<protein>
    <submittedName>
        <fullName evidence="2">Uncharacterized protein</fullName>
    </submittedName>
</protein>
<proteinExistence type="predicted"/>
<evidence type="ECO:0000313" key="2">
    <source>
        <dbReference type="EMBL" id="QDU18969.1"/>
    </source>
</evidence>
<feature type="region of interest" description="Disordered" evidence="1">
    <location>
        <begin position="373"/>
        <end position="426"/>
    </location>
</feature>
<name>A0A517XN87_9BACT</name>
<evidence type="ECO:0000313" key="3">
    <source>
        <dbReference type="Proteomes" id="UP000319576"/>
    </source>
</evidence>
<dbReference type="EMBL" id="CP036273">
    <property type="protein sequence ID" value="QDU18969.1"/>
    <property type="molecule type" value="Genomic_DNA"/>
</dbReference>
<dbReference type="AlphaFoldDB" id="A0A517XN87"/>
<dbReference type="RefSeq" id="WP_145234625.1">
    <property type="nucleotide sequence ID" value="NZ_CP036273.1"/>
</dbReference>
<gene>
    <name evidence="2" type="ORF">ETAA1_08690</name>
</gene>
<accession>A0A517XN87</accession>
<sequence length="475" mass="48016">MIARTPAGVSAVVVITRDLARRFRAVAATCAAGRRRGPAPPVVARASGDTVTLTARFDGVTLGVTTPAPPGPAGVLVAPMAVLEAVEGAGAGPVELRVSGGHSGEARWVDAGTPRSLPFEAPSPGRPDDPPPDPAEWHPVPPRLLAALHECGRTAARDPGRYALHRVQVRGGAGAVVGTDGRTALVAGGFEFPFGEDLLVPAVPAFGCRELAGTAAVHVGRAGGHLAVRAGPWTVWLPADAGGRYPDLDGVVPRAGAGAVAGLDAADAAAVLAALPGLPGADGEGRPVTLDLDGGVAVRARGPDGVAELRLSRSPAAGPPARVAVDRAALRRALRLGCHTVRTAGGGRPVAFEGAGLTLVTVALDPDAAVAPDPAARVTHTDPAAHGPVHPRPERRTTMPPPDTTGVPGPGRADPPPAEAPDPLAEAEALRAALAEAAARAGRLVAALKHRRREQKALTQAWSSLRALNLTPDRP</sequence>
<dbReference type="KEGG" id="uli:ETAA1_08690"/>
<dbReference type="Proteomes" id="UP000319576">
    <property type="component" value="Chromosome"/>
</dbReference>
<evidence type="ECO:0000256" key="1">
    <source>
        <dbReference type="SAM" id="MobiDB-lite"/>
    </source>
</evidence>
<feature type="region of interest" description="Disordered" evidence="1">
    <location>
        <begin position="105"/>
        <end position="140"/>
    </location>
</feature>
<dbReference type="OrthoDB" id="215904at2"/>
<organism evidence="2 3">
    <name type="scientific">Urbifossiella limnaea</name>
    <dbReference type="NCBI Taxonomy" id="2528023"/>
    <lineage>
        <taxon>Bacteria</taxon>
        <taxon>Pseudomonadati</taxon>
        <taxon>Planctomycetota</taxon>
        <taxon>Planctomycetia</taxon>
        <taxon>Gemmatales</taxon>
        <taxon>Gemmataceae</taxon>
        <taxon>Urbifossiella</taxon>
    </lineage>
</organism>
<keyword evidence="3" id="KW-1185">Reference proteome</keyword>